<dbReference type="NCBIfam" id="TIGR02937">
    <property type="entry name" value="sigma70-ECF"/>
    <property type="match status" value="1"/>
</dbReference>
<evidence type="ECO:0000256" key="2">
    <source>
        <dbReference type="ARBA" id="ARBA00023015"/>
    </source>
</evidence>
<evidence type="ECO:0000259" key="6">
    <source>
        <dbReference type="Pfam" id="PF04542"/>
    </source>
</evidence>
<dbReference type="InterPro" id="IPR036388">
    <property type="entry name" value="WH-like_DNA-bd_sf"/>
</dbReference>
<evidence type="ECO:0000256" key="3">
    <source>
        <dbReference type="ARBA" id="ARBA00023082"/>
    </source>
</evidence>
<keyword evidence="3" id="KW-0731">Sigma factor</keyword>
<evidence type="ECO:0000259" key="7">
    <source>
        <dbReference type="Pfam" id="PF08281"/>
    </source>
</evidence>
<evidence type="ECO:0000313" key="8">
    <source>
        <dbReference type="EMBL" id="MDX8048456.1"/>
    </source>
</evidence>
<keyword evidence="5" id="KW-0804">Transcription</keyword>
<dbReference type="InterPro" id="IPR039425">
    <property type="entry name" value="RNA_pol_sigma-70-like"/>
</dbReference>
<evidence type="ECO:0000313" key="9">
    <source>
        <dbReference type="Proteomes" id="UP001271792"/>
    </source>
</evidence>
<dbReference type="SUPFAM" id="SSF88946">
    <property type="entry name" value="Sigma2 domain of RNA polymerase sigma factors"/>
    <property type="match status" value="1"/>
</dbReference>
<evidence type="ECO:0000256" key="1">
    <source>
        <dbReference type="ARBA" id="ARBA00010641"/>
    </source>
</evidence>
<evidence type="ECO:0000256" key="5">
    <source>
        <dbReference type="ARBA" id="ARBA00023163"/>
    </source>
</evidence>
<dbReference type="EMBL" id="JAXAVV010000002">
    <property type="protein sequence ID" value="MDX8048456.1"/>
    <property type="molecule type" value="Genomic_DNA"/>
</dbReference>
<dbReference type="Gene3D" id="1.10.10.10">
    <property type="entry name" value="Winged helix-like DNA-binding domain superfamily/Winged helix DNA-binding domain"/>
    <property type="match status" value="1"/>
</dbReference>
<accession>A0ABU4TJL6</accession>
<keyword evidence="9" id="KW-1185">Reference proteome</keyword>
<gene>
    <name evidence="8" type="primary">shbA</name>
    <name evidence="8" type="ORF">SK571_03605</name>
</gene>
<dbReference type="InterPro" id="IPR013249">
    <property type="entry name" value="RNA_pol_sigma70_r4_t2"/>
</dbReference>
<dbReference type="InterPro" id="IPR014284">
    <property type="entry name" value="RNA_pol_sigma-70_dom"/>
</dbReference>
<dbReference type="InterPro" id="IPR013325">
    <property type="entry name" value="RNA_pol_sigma_r2"/>
</dbReference>
<dbReference type="Proteomes" id="UP001271792">
    <property type="component" value="Unassembled WGS sequence"/>
</dbReference>
<keyword evidence="4" id="KW-0238">DNA-binding</keyword>
<dbReference type="Pfam" id="PF04542">
    <property type="entry name" value="Sigma70_r2"/>
    <property type="match status" value="1"/>
</dbReference>
<dbReference type="InterPro" id="IPR013324">
    <property type="entry name" value="RNA_pol_sigma_r3/r4-like"/>
</dbReference>
<comment type="caution">
    <text evidence="8">The sequence shown here is derived from an EMBL/GenBank/DDBJ whole genome shotgun (WGS) entry which is preliminary data.</text>
</comment>
<dbReference type="InterPro" id="IPR007627">
    <property type="entry name" value="RNA_pol_sigma70_r2"/>
</dbReference>
<reference evidence="8 9" key="1">
    <citation type="submission" date="2023-11" db="EMBL/GenBank/DDBJ databases">
        <title>Lentzea sokolovensis, sp. nov., Lentzea kristufkii, sp. nov., and Lentzea miocenensis, sp. nov., rare actinobacteria from Sokolov Coal Basin, Miocene lacustrine sediment, Czech Republic.</title>
        <authorList>
            <person name="Lara A."/>
            <person name="Kotroba L."/>
            <person name="Nouioui I."/>
            <person name="Neumann-Schaal M."/>
            <person name="Mast Y."/>
            <person name="Chronakova A."/>
        </authorList>
    </citation>
    <scope>NUCLEOTIDE SEQUENCE [LARGE SCALE GENOMIC DNA]</scope>
    <source>
        <strain evidence="8 9">BCCO 10_0798</strain>
    </source>
</reference>
<dbReference type="RefSeq" id="WP_319982575.1">
    <property type="nucleotide sequence ID" value="NZ_JAXAVV010000002.1"/>
</dbReference>
<protein>
    <submittedName>
        <fullName evidence="8">RNA polymerase sigma factor ShbA</fullName>
    </submittedName>
</protein>
<dbReference type="PANTHER" id="PTHR43133:SF58">
    <property type="entry name" value="ECF RNA POLYMERASE SIGMA FACTOR SIGD"/>
    <property type="match status" value="1"/>
</dbReference>
<feature type="domain" description="RNA polymerase sigma-70 region 2" evidence="6">
    <location>
        <begin position="28"/>
        <end position="94"/>
    </location>
</feature>
<dbReference type="SUPFAM" id="SSF88659">
    <property type="entry name" value="Sigma3 and sigma4 domains of RNA polymerase sigma factors"/>
    <property type="match status" value="1"/>
</dbReference>
<evidence type="ECO:0000256" key="4">
    <source>
        <dbReference type="ARBA" id="ARBA00023125"/>
    </source>
</evidence>
<dbReference type="CDD" id="cd06171">
    <property type="entry name" value="Sigma70_r4"/>
    <property type="match status" value="1"/>
</dbReference>
<dbReference type="Gene3D" id="1.10.1740.10">
    <property type="match status" value="1"/>
</dbReference>
<proteinExistence type="inferred from homology"/>
<dbReference type="Pfam" id="PF08281">
    <property type="entry name" value="Sigma70_r4_2"/>
    <property type="match status" value="1"/>
</dbReference>
<name>A0ABU4TJL6_9PSEU</name>
<dbReference type="NCBIfam" id="NF007230">
    <property type="entry name" value="PRK09648.1"/>
    <property type="match status" value="1"/>
</dbReference>
<feature type="domain" description="RNA polymerase sigma factor 70 region 4 type 2" evidence="7">
    <location>
        <begin position="125"/>
        <end position="177"/>
    </location>
</feature>
<organism evidence="8 9">
    <name type="scientific">Lentzea kristufekii</name>
    <dbReference type="NCBI Taxonomy" id="3095430"/>
    <lineage>
        <taxon>Bacteria</taxon>
        <taxon>Bacillati</taxon>
        <taxon>Actinomycetota</taxon>
        <taxon>Actinomycetes</taxon>
        <taxon>Pseudonocardiales</taxon>
        <taxon>Pseudonocardiaceae</taxon>
        <taxon>Lentzea</taxon>
    </lineage>
</organism>
<dbReference type="PANTHER" id="PTHR43133">
    <property type="entry name" value="RNA POLYMERASE ECF-TYPE SIGMA FACTO"/>
    <property type="match status" value="1"/>
</dbReference>
<comment type="similarity">
    <text evidence="1">Belongs to the sigma-70 factor family. ECF subfamily.</text>
</comment>
<sequence length="187" mass="20756">MPLPETELLERATRGERAAIQLVLTFVRPVVVRYCRARLGWINRAYGSADDVAQEVCLAVVKALPTYRDEGRPFLAFVYGIASHKVSDAMRLSSRHHAEPVAQIPDGASAEVAPEDRVLRQELAERLSLLMEQLPGPKREILLLRVVLGLSAQETAEIIGCTPGAVRVAQHRALSTLREIVSRTRWS</sequence>
<keyword evidence="2" id="KW-0805">Transcription regulation</keyword>